<proteinExistence type="predicted"/>
<dbReference type="Proteomes" id="UP000299102">
    <property type="component" value="Unassembled WGS sequence"/>
</dbReference>
<keyword evidence="2" id="KW-1185">Reference proteome</keyword>
<comment type="caution">
    <text evidence="1">The sequence shown here is derived from an EMBL/GenBank/DDBJ whole genome shotgun (WGS) entry which is preliminary data.</text>
</comment>
<dbReference type="AlphaFoldDB" id="A0A4C1WYI7"/>
<gene>
    <name evidence="1" type="ORF">EVAR_46402_1</name>
</gene>
<reference evidence="1 2" key="1">
    <citation type="journal article" date="2019" name="Commun. Biol.">
        <title>The bagworm genome reveals a unique fibroin gene that provides high tensile strength.</title>
        <authorList>
            <person name="Kono N."/>
            <person name="Nakamura H."/>
            <person name="Ohtoshi R."/>
            <person name="Tomita M."/>
            <person name="Numata K."/>
            <person name="Arakawa K."/>
        </authorList>
    </citation>
    <scope>NUCLEOTIDE SEQUENCE [LARGE SCALE GENOMIC DNA]</scope>
</reference>
<name>A0A4C1WYI7_EUMVA</name>
<evidence type="ECO:0000313" key="2">
    <source>
        <dbReference type="Proteomes" id="UP000299102"/>
    </source>
</evidence>
<dbReference type="EMBL" id="BGZK01000660">
    <property type="protein sequence ID" value="GBP55105.1"/>
    <property type="molecule type" value="Genomic_DNA"/>
</dbReference>
<protein>
    <submittedName>
        <fullName evidence="1">Uncharacterized protein</fullName>
    </submittedName>
</protein>
<sequence length="73" mass="7574">MMNDGGNAIPSVSCPLNAWYQWRGSARSKGVLAYGLAVKGKGRRTYLTDSPSGEGGVVTPLRCCASAARGNIA</sequence>
<organism evidence="1 2">
    <name type="scientific">Eumeta variegata</name>
    <name type="common">Bagworm moth</name>
    <name type="synonym">Eumeta japonica</name>
    <dbReference type="NCBI Taxonomy" id="151549"/>
    <lineage>
        <taxon>Eukaryota</taxon>
        <taxon>Metazoa</taxon>
        <taxon>Ecdysozoa</taxon>
        <taxon>Arthropoda</taxon>
        <taxon>Hexapoda</taxon>
        <taxon>Insecta</taxon>
        <taxon>Pterygota</taxon>
        <taxon>Neoptera</taxon>
        <taxon>Endopterygota</taxon>
        <taxon>Lepidoptera</taxon>
        <taxon>Glossata</taxon>
        <taxon>Ditrysia</taxon>
        <taxon>Tineoidea</taxon>
        <taxon>Psychidae</taxon>
        <taxon>Oiketicinae</taxon>
        <taxon>Eumeta</taxon>
    </lineage>
</organism>
<accession>A0A4C1WYI7</accession>
<evidence type="ECO:0000313" key="1">
    <source>
        <dbReference type="EMBL" id="GBP55105.1"/>
    </source>
</evidence>